<evidence type="ECO:0000256" key="1">
    <source>
        <dbReference type="ARBA" id="ARBA00006328"/>
    </source>
</evidence>
<dbReference type="SUPFAM" id="SSF51735">
    <property type="entry name" value="NAD(P)-binding Rossmann-fold domains"/>
    <property type="match status" value="1"/>
</dbReference>
<reference evidence="4" key="1">
    <citation type="journal article" date="2020" name="Stud. Mycol.">
        <title>101 Dothideomycetes genomes: a test case for predicting lifestyles and emergence of pathogens.</title>
        <authorList>
            <person name="Haridas S."/>
            <person name="Albert R."/>
            <person name="Binder M."/>
            <person name="Bloem J."/>
            <person name="Labutti K."/>
            <person name="Salamov A."/>
            <person name="Andreopoulos B."/>
            <person name="Baker S."/>
            <person name="Barry K."/>
            <person name="Bills G."/>
            <person name="Bluhm B."/>
            <person name="Cannon C."/>
            <person name="Castanera R."/>
            <person name="Culley D."/>
            <person name="Daum C."/>
            <person name="Ezra D."/>
            <person name="Gonzalez J."/>
            <person name="Henrissat B."/>
            <person name="Kuo A."/>
            <person name="Liang C."/>
            <person name="Lipzen A."/>
            <person name="Lutzoni F."/>
            <person name="Magnuson J."/>
            <person name="Mondo S."/>
            <person name="Nolan M."/>
            <person name="Ohm R."/>
            <person name="Pangilinan J."/>
            <person name="Park H.-J."/>
            <person name="Ramirez L."/>
            <person name="Alfaro M."/>
            <person name="Sun H."/>
            <person name="Tritt A."/>
            <person name="Yoshinaga Y."/>
            <person name="Zwiers L.-H."/>
            <person name="Turgeon B."/>
            <person name="Goodwin S."/>
            <person name="Spatafora J."/>
            <person name="Crous P."/>
            <person name="Grigoriev I."/>
        </authorList>
    </citation>
    <scope>NUCLEOTIDE SEQUENCE</scope>
    <source>
        <strain evidence="4">CBS 121739</strain>
    </source>
</reference>
<keyword evidence="5" id="KW-1185">Reference proteome</keyword>
<dbReference type="AlphaFoldDB" id="A0A6A6VYC2"/>
<comment type="similarity">
    <text evidence="1">Belongs to the NmrA-type oxidoreductase family.</text>
</comment>
<dbReference type="GeneID" id="54490671"/>
<dbReference type="Gene3D" id="3.90.25.10">
    <property type="entry name" value="UDP-galactose 4-epimerase, domain 1"/>
    <property type="match status" value="1"/>
</dbReference>
<dbReference type="Gene3D" id="3.40.50.720">
    <property type="entry name" value="NAD(P)-binding Rossmann-like Domain"/>
    <property type="match status" value="1"/>
</dbReference>
<organism evidence="4 5">
    <name type="scientific">Pseudovirgaria hyperparasitica</name>
    <dbReference type="NCBI Taxonomy" id="470096"/>
    <lineage>
        <taxon>Eukaryota</taxon>
        <taxon>Fungi</taxon>
        <taxon>Dikarya</taxon>
        <taxon>Ascomycota</taxon>
        <taxon>Pezizomycotina</taxon>
        <taxon>Dothideomycetes</taxon>
        <taxon>Dothideomycetes incertae sedis</taxon>
        <taxon>Acrospermales</taxon>
        <taxon>Acrospermaceae</taxon>
        <taxon>Pseudovirgaria</taxon>
    </lineage>
</organism>
<dbReference type="RefSeq" id="XP_033597714.1">
    <property type="nucleotide sequence ID" value="XM_033749617.1"/>
</dbReference>
<protein>
    <submittedName>
        <fullName evidence="4">NAD(P)-binding protein</fullName>
    </submittedName>
</protein>
<dbReference type="InterPro" id="IPR008030">
    <property type="entry name" value="NmrA-like"/>
</dbReference>
<sequence>MSKKIVTVLGLTGKQGSSVANHFLKENRWQVRGITRDPESEKAKAWSARGVEVVRAELDDVASLQSAFKGSNAIFAVTDYVANTYRASSDEGLKKAKELGKSVKAYAGILEEIQGVNAAKAASHPEVLSTLERYVFSTLPAVTTTSGGKYTHVYEFDSKANVKSYILSKLPQLAQRMSTVMMSNYLENWSDIPALAPQKEKDGSYSFLFPDIPGDHTAHPELWVTQDAGAFVKALVLGHPAGTDVIPATAIISQEDYAALWSRTLGLPAASKIISEAEYAALVPEEIREELMEMVKYVTEFGMGNVSTATELNIQTTPLEEFIKAQSWQL</sequence>
<dbReference type="OrthoDB" id="3358371at2759"/>
<gene>
    <name evidence="4" type="ORF">EJ05DRAFT_540710</name>
</gene>
<name>A0A6A6VYC2_9PEZI</name>
<evidence type="ECO:0000259" key="3">
    <source>
        <dbReference type="Pfam" id="PF05368"/>
    </source>
</evidence>
<evidence type="ECO:0000313" key="4">
    <source>
        <dbReference type="EMBL" id="KAF2755263.1"/>
    </source>
</evidence>
<keyword evidence="2" id="KW-0521">NADP</keyword>
<dbReference type="PANTHER" id="PTHR42748:SF26">
    <property type="entry name" value="NMRA-LIKE DOMAIN-CONTAINING PROTEIN"/>
    <property type="match status" value="1"/>
</dbReference>
<dbReference type="GO" id="GO:0005634">
    <property type="term" value="C:nucleus"/>
    <property type="evidence" value="ECO:0007669"/>
    <property type="project" value="TreeGrafter"/>
</dbReference>
<evidence type="ECO:0000313" key="5">
    <source>
        <dbReference type="Proteomes" id="UP000799437"/>
    </source>
</evidence>
<dbReference type="Pfam" id="PF05368">
    <property type="entry name" value="NmrA"/>
    <property type="match status" value="1"/>
</dbReference>
<dbReference type="Proteomes" id="UP000799437">
    <property type="component" value="Unassembled WGS sequence"/>
</dbReference>
<proteinExistence type="inferred from homology"/>
<feature type="domain" description="NmrA-like" evidence="3">
    <location>
        <begin position="3"/>
        <end position="323"/>
    </location>
</feature>
<dbReference type="InterPro" id="IPR036291">
    <property type="entry name" value="NAD(P)-bd_dom_sf"/>
</dbReference>
<dbReference type="InterPro" id="IPR051164">
    <property type="entry name" value="NmrA-like_oxidored"/>
</dbReference>
<accession>A0A6A6VYC2</accession>
<dbReference type="PANTHER" id="PTHR42748">
    <property type="entry name" value="NITROGEN METABOLITE REPRESSION PROTEIN NMRA FAMILY MEMBER"/>
    <property type="match status" value="1"/>
</dbReference>
<dbReference type="EMBL" id="ML996578">
    <property type="protein sequence ID" value="KAF2755263.1"/>
    <property type="molecule type" value="Genomic_DNA"/>
</dbReference>
<evidence type="ECO:0000256" key="2">
    <source>
        <dbReference type="ARBA" id="ARBA00022857"/>
    </source>
</evidence>